<feature type="domain" description="Acyl-ACP thioesterase-like C-terminal" evidence="9">
    <location>
        <begin position="164"/>
        <end position="258"/>
    </location>
</feature>
<dbReference type="InterPro" id="IPR045023">
    <property type="entry name" value="FATA/B"/>
</dbReference>
<keyword evidence="2" id="KW-0444">Lipid biosynthesis</keyword>
<keyword evidence="11" id="KW-1185">Reference proteome</keyword>
<gene>
    <name evidence="10" type="ORF">GKC30_14160</name>
</gene>
<keyword evidence="6" id="KW-0443">Lipid metabolism</keyword>
<evidence type="ECO:0000313" key="10">
    <source>
        <dbReference type="EMBL" id="MUM78779.1"/>
    </source>
</evidence>
<accession>A0A7K1KRQ2</accession>
<dbReference type="GO" id="GO:0016297">
    <property type="term" value="F:fatty acyl-[ACP] hydrolase activity"/>
    <property type="evidence" value="ECO:0007669"/>
    <property type="project" value="InterPro"/>
</dbReference>
<keyword evidence="4" id="KW-0276">Fatty acid metabolism</keyword>
<dbReference type="InterPro" id="IPR002864">
    <property type="entry name" value="Acyl-ACP_thioesterase_NHD"/>
</dbReference>
<keyword evidence="7" id="KW-0275">Fatty acid biosynthesis</keyword>
<comment type="similarity">
    <text evidence="1">Belongs to the acyl-ACP thioesterase family.</text>
</comment>
<dbReference type="Pfam" id="PF01643">
    <property type="entry name" value="Acyl-ACP_TE"/>
    <property type="match status" value="1"/>
</dbReference>
<comment type="caution">
    <text evidence="10">The sequence shown here is derived from an EMBL/GenBank/DDBJ whole genome shotgun (WGS) entry which is preliminary data.</text>
</comment>
<dbReference type="SUPFAM" id="SSF54637">
    <property type="entry name" value="Thioesterase/thiol ester dehydrase-isomerase"/>
    <property type="match status" value="2"/>
</dbReference>
<dbReference type="PANTHER" id="PTHR31727">
    <property type="entry name" value="OLEOYL-ACYL CARRIER PROTEIN THIOESTERASE 1, CHLOROPLASTIC"/>
    <property type="match status" value="1"/>
</dbReference>
<evidence type="ECO:0000256" key="1">
    <source>
        <dbReference type="ARBA" id="ARBA00006500"/>
    </source>
</evidence>
<dbReference type="InterPro" id="IPR029069">
    <property type="entry name" value="HotDog_dom_sf"/>
</dbReference>
<evidence type="ECO:0000256" key="5">
    <source>
        <dbReference type="ARBA" id="ARBA00022946"/>
    </source>
</evidence>
<dbReference type="EMBL" id="WODC01000012">
    <property type="protein sequence ID" value="MUM78779.1"/>
    <property type="molecule type" value="Genomic_DNA"/>
</dbReference>
<dbReference type="RefSeq" id="WP_155935626.1">
    <property type="nucleotide sequence ID" value="NZ_WODC01000012.1"/>
</dbReference>
<proteinExistence type="inferred from homology"/>
<organism evidence="10 11">
    <name type="scientific">Pseudodesulfovibrio alkaliphilus</name>
    <dbReference type="NCBI Taxonomy" id="2661613"/>
    <lineage>
        <taxon>Bacteria</taxon>
        <taxon>Pseudomonadati</taxon>
        <taxon>Thermodesulfobacteriota</taxon>
        <taxon>Desulfovibrionia</taxon>
        <taxon>Desulfovibrionales</taxon>
        <taxon>Desulfovibrionaceae</taxon>
    </lineage>
</organism>
<feature type="domain" description="Acyl-ACP thioesterase N-terminal hotdog" evidence="8">
    <location>
        <begin position="9"/>
        <end position="131"/>
    </location>
</feature>
<dbReference type="PANTHER" id="PTHR31727:SF6">
    <property type="entry name" value="OLEOYL-ACYL CARRIER PROTEIN THIOESTERASE 1, CHLOROPLASTIC"/>
    <property type="match status" value="1"/>
</dbReference>
<dbReference type="Pfam" id="PF20791">
    <property type="entry name" value="Acyl-ACP_TE_C"/>
    <property type="match status" value="1"/>
</dbReference>
<dbReference type="InterPro" id="IPR049427">
    <property type="entry name" value="Acyl-ACP_TE_C"/>
</dbReference>
<protein>
    <submittedName>
        <fullName evidence="10">Acyl-ACP thioesterase</fullName>
    </submittedName>
</protein>
<sequence>MTSDSLLVLDRVYDVRSYEPRQDGRVPVTAVCNQLQDIASRHADGLGFGYHDLETSGHYWLLARLHVMMERMPGYGDSVRVRTWPSGNERLVATRDFLILDPNGEDAGPGAVLGRATSAWVTMNARTHRPDPPHEVLHARFIPEVERALAFPTRAVTRLSSGEHEQTLAARRADLDINGHVNNVRYAEFCLEAVPQAWEETRFCTGLDIQFRSESFVGDAYVSVCAEADPDNGTPTLLHRLTRIADDREIVRMRSWWRPRNA</sequence>
<evidence type="ECO:0000259" key="8">
    <source>
        <dbReference type="Pfam" id="PF01643"/>
    </source>
</evidence>
<evidence type="ECO:0000313" key="11">
    <source>
        <dbReference type="Proteomes" id="UP000461162"/>
    </source>
</evidence>
<dbReference type="Gene3D" id="3.10.129.10">
    <property type="entry name" value="Hotdog Thioesterase"/>
    <property type="match status" value="1"/>
</dbReference>
<evidence type="ECO:0000256" key="4">
    <source>
        <dbReference type="ARBA" id="ARBA00022832"/>
    </source>
</evidence>
<name>A0A7K1KRQ2_9BACT</name>
<evidence type="ECO:0000256" key="3">
    <source>
        <dbReference type="ARBA" id="ARBA00022801"/>
    </source>
</evidence>
<dbReference type="GO" id="GO:0000036">
    <property type="term" value="F:acyl carrier activity"/>
    <property type="evidence" value="ECO:0007669"/>
    <property type="project" value="TreeGrafter"/>
</dbReference>
<dbReference type="AlphaFoldDB" id="A0A7K1KRQ2"/>
<keyword evidence="5" id="KW-0809">Transit peptide</keyword>
<dbReference type="Proteomes" id="UP000461162">
    <property type="component" value="Unassembled WGS sequence"/>
</dbReference>
<keyword evidence="3" id="KW-0378">Hydrolase</keyword>
<dbReference type="CDD" id="cd00586">
    <property type="entry name" value="4HBT"/>
    <property type="match status" value="1"/>
</dbReference>
<evidence type="ECO:0000256" key="6">
    <source>
        <dbReference type="ARBA" id="ARBA00023098"/>
    </source>
</evidence>
<evidence type="ECO:0000256" key="7">
    <source>
        <dbReference type="ARBA" id="ARBA00023160"/>
    </source>
</evidence>
<reference evidence="10 11" key="1">
    <citation type="submission" date="2019-11" db="EMBL/GenBank/DDBJ databases">
        <title>Pseudodesulfovibrio alkaliphilus, sp. nov., an alkaliphilic sulfate-reducing bacteria from mud volcano of Taman peninsula, Russia.</title>
        <authorList>
            <person name="Frolova A."/>
            <person name="Merkel A.Y."/>
            <person name="Slobodkin A.I."/>
        </authorList>
    </citation>
    <scope>NUCLEOTIDE SEQUENCE [LARGE SCALE GENOMIC DNA]</scope>
    <source>
        <strain evidence="10 11">F-1</strain>
    </source>
</reference>
<evidence type="ECO:0000259" key="9">
    <source>
        <dbReference type="Pfam" id="PF20791"/>
    </source>
</evidence>
<evidence type="ECO:0000256" key="2">
    <source>
        <dbReference type="ARBA" id="ARBA00022516"/>
    </source>
</evidence>